<evidence type="ECO:0000313" key="2">
    <source>
        <dbReference type="EMBL" id="ROR34279.1"/>
    </source>
</evidence>
<gene>
    <name evidence="2" type="ORF">EDC57_0175</name>
</gene>
<dbReference type="EMBL" id="RJVI01000001">
    <property type="protein sequence ID" value="ROR34279.1"/>
    <property type="molecule type" value="Genomic_DNA"/>
</dbReference>
<dbReference type="Proteomes" id="UP000276634">
    <property type="component" value="Unassembled WGS sequence"/>
</dbReference>
<sequence length="95" mass="10658">MLGAPPSWPEEPPPPLPAGAEEAPAAPRPEVTIRPSEGGVVEEYRIRGRLYMVRVVPRRGRPYFLIDTDGDGELETRRFELAPEVLVPGWVIRSW</sequence>
<dbReference type="AlphaFoldDB" id="A0A3N1Y643"/>
<organism evidence="2 3">
    <name type="scientific">Inmirania thermothiophila</name>
    <dbReference type="NCBI Taxonomy" id="1750597"/>
    <lineage>
        <taxon>Bacteria</taxon>
        <taxon>Pseudomonadati</taxon>
        <taxon>Pseudomonadota</taxon>
        <taxon>Gammaproteobacteria</taxon>
        <taxon>Chromatiales</taxon>
        <taxon>Ectothiorhodospiraceae</taxon>
        <taxon>Inmirania</taxon>
    </lineage>
</organism>
<protein>
    <submittedName>
        <fullName evidence="2">Uncharacterized protein DUF2782</fullName>
    </submittedName>
</protein>
<reference evidence="2 3" key="1">
    <citation type="submission" date="2018-11" db="EMBL/GenBank/DDBJ databases">
        <title>Genomic Encyclopedia of Type Strains, Phase IV (KMG-IV): sequencing the most valuable type-strain genomes for metagenomic binning, comparative biology and taxonomic classification.</title>
        <authorList>
            <person name="Goeker M."/>
        </authorList>
    </citation>
    <scope>NUCLEOTIDE SEQUENCE [LARGE SCALE GENOMIC DNA]</scope>
    <source>
        <strain evidence="2 3">DSM 100275</strain>
    </source>
</reference>
<evidence type="ECO:0000256" key="1">
    <source>
        <dbReference type="SAM" id="MobiDB-lite"/>
    </source>
</evidence>
<accession>A0A3N1Y643</accession>
<dbReference type="InterPro" id="IPR021357">
    <property type="entry name" value="DUF2782"/>
</dbReference>
<feature type="compositionally biased region" description="Low complexity" evidence="1">
    <location>
        <begin position="18"/>
        <end position="30"/>
    </location>
</feature>
<feature type="region of interest" description="Disordered" evidence="1">
    <location>
        <begin position="1"/>
        <end position="34"/>
    </location>
</feature>
<proteinExistence type="predicted"/>
<dbReference type="Gene3D" id="2.20.130.30">
    <property type="entry name" value="Protein of unknown function DUF2782"/>
    <property type="match status" value="1"/>
</dbReference>
<keyword evidence="3" id="KW-1185">Reference proteome</keyword>
<evidence type="ECO:0000313" key="3">
    <source>
        <dbReference type="Proteomes" id="UP000276634"/>
    </source>
</evidence>
<feature type="compositionally biased region" description="Pro residues" evidence="1">
    <location>
        <begin position="1"/>
        <end position="17"/>
    </location>
</feature>
<dbReference type="Pfam" id="PF11191">
    <property type="entry name" value="DUF2782"/>
    <property type="match status" value="1"/>
</dbReference>
<comment type="caution">
    <text evidence="2">The sequence shown here is derived from an EMBL/GenBank/DDBJ whole genome shotgun (WGS) entry which is preliminary data.</text>
</comment>
<name>A0A3N1Y643_9GAMM</name>